<evidence type="ECO:0000313" key="1">
    <source>
        <dbReference type="EMBL" id="RFA12179.1"/>
    </source>
</evidence>
<proteinExistence type="predicted"/>
<protein>
    <submittedName>
        <fullName evidence="1">Uncharacterized protein</fullName>
    </submittedName>
</protein>
<dbReference type="Proteomes" id="UP000256541">
    <property type="component" value="Unassembled WGS sequence"/>
</dbReference>
<accession>A0A3E0VRE8</accession>
<sequence>MASKKITEGTRITATKDGEKISGSVVQSPIGNGDWYLDGPGRHLHDLEANGYTIAVASTSS</sequence>
<comment type="caution">
    <text evidence="1">The sequence shown here is derived from an EMBL/GenBank/DDBJ whole genome shotgun (WGS) entry which is preliminary data.</text>
</comment>
<gene>
    <name evidence="1" type="ORF">B7R22_17275</name>
</gene>
<name>A0A3E0VRE8_9MICO</name>
<dbReference type="RefSeq" id="WP_116412955.1">
    <property type="nucleotide sequence ID" value="NZ_NBXB01000045.1"/>
</dbReference>
<dbReference type="EMBL" id="NBXB01000045">
    <property type="protein sequence ID" value="RFA12179.1"/>
    <property type="molecule type" value="Genomic_DNA"/>
</dbReference>
<organism evidence="1 2">
    <name type="scientific">Subtercola boreus</name>
    <dbReference type="NCBI Taxonomy" id="120213"/>
    <lineage>
        <taxon>Bacteria</taxon>
        <taxon>Bacillati</taxon>
        <taxon>Actinomycetota</taxon>
        <taxon>Actinomycetes</taxon>
        <taxon>Micrococcales</taxon>
        <taxon>Microbacteriaceae</taxon>
        <taxon>Subtercola</taxon>
    </lineage>
</organism>
<dbReference type="AlphaFoldDB" id="A0A3E0VRE8"/>
<evidence type="ECO:0000313" key="2">
    <source>
        <dbReference type="Proteomes" id="UP000256541"/>
    </source>
</evidence>
<reference evidence="1 2" key="1">
    <citation type="submission" date="2017-04" db="EMBL/GenBank/DDBJ databases">
        <title>Comparative genome analysis of Subtercola boreus.</title>
        <authorList>
            <person name="Cho Y.-J."/>
            <person name="Cho A."/>
            <person name="Kim O.-S."/>
            <person name="Lee J.-I."/>
        </authorList>
    </citation>
    <scope>NUCLEOTIDE SEQUENCE [LARGE SCALE GENOMIC DNA]</scope>
    <source>
        <strain evidence="1 2">P27479</strain>
    </source>
</reference>